<dbReference type="OrthoDB" id="2017693at2759"/>
<dbReference type="InterPro" id="IPR004323">
    <property type="entry name" value="Ion_tolerance_CutA"/>
</dbReference>
<dbReference type="InterPro" id="IPR015867">
    <property type="entry name" value="N-reg_PII/ATP_PRibTrfase_C"/>
</dbReference>
<dbReference type="GO" id="GO:0005507">
    <property type="term" value="F:copper ion binding"/>
    <property type="evidence" value="ECO:0007669"/>
    <property type="project" value="TreeGrafter"/>
</dbReference>
<name>A0A8J2RF40_9CRUS</name>
<dbReference type="GO" id="GO:0010038">
    <property type="term" value="P:response to metal ion"/>
    <property type="evidence" value="ECO:0007669"/>
    <property type="project" value="InterPro"/>
</dbReference>
<comment type="similarity">
    <text evidence="1">Belongs to the CutA family.</text>
</comment>
<dbReference type="PANTHER" id="PTHR23419">
    <property type="entry name" value="DIVALENT CATION TOLERANCE CUTA-RELATED"/>
    <property type="match status" value="1"/>
</dbReference>
<reference evidence="2" key="1">
    <citation type="submission" date="2021-11" db="EMBL/GenBank/DDBJ databases">
        <authorList>
            <person name="Schell T."/>
        </authorList>
    </citation>
    <scope>NUCLEOTIDE SEQUENCE</scope>
    <source>
        <strain evidence="2">M5</strain>
    </source>
</reference>
<comment type="caution">
    <text evidence="2">The sequence shown here is derived from an EMBL/GenBank/DDBJ whole genome shotgun (WGS) entry which is preliminary data.</text>
</comment>
<evidence type="ECO:0000256" key="1">
    <source>
        <dbReference type="ARBA" id="ARBA00010169"/>
    </source>
</evidence>
<dbReference type="PANTHER" id="PTHR23419:SF8">
    <property type="entry name" value="FI09726P"/>
    <property type="match status" value="1"/>
</dbReference>
<accession>A0A8J2RF40</accession>
<dbReference type="AlphaFoldDB" id="A0A8J2RF40"/>
<dbReference type="EMBL" id="CAKKLH010000061">
    <property type="protein sequence ID" value="CAH0101582.1"/>
    <property type="molecule type" value="Genomic_DNA"/>
</dbReference>
<dbReference type="InterPro" id="IPR011322">
    <property type="entry name" value="N-reg_PII-like_a/b"/>
</dbReference>
<protein>
    <submittedName>
        <fullName evidence="2">Uncharacterized protein</fullName>
    </submittedName>
</protein>
<evidence type="ECO:0000313" key="2">
    <source>
        <dbReference type="EMBL" id="CAH0101582.1"/>
    </source>
</evidence>
<dbReference type="Pfam" id="PF03091">
    <property type="entry name" value="CutA1"/>
    <property type="match status" value="1"/>
</dbReference>
<proteinExistence type="inferred from homology"/>
<keyword evidence="3" id="KW-1185">Reference proteome</keyword>
<sequence length="142" mass="16247">MIKRVTMTILFLGVLYRNLSKHDVSSSLISSFYRRMHSMAFITAPNEEVAKTIARGLVSEKLAACVNIIPKITSVYSWEGKVNEDSEVLMMVKTRTVRLPELTEYVKKHHPYDVCEVISTEILQGNKPYLDWILESVPEKAE</sequence>
<dbReference type="SUPFAM" id="SSF54913">
    <property type="entry name" value="GlnB-like"/>
    <property type="match status" value="1"/>
</dbReference>
<evidence type="ECO:0000313" key="3">
    <source>
        <dbReference type="Proteomes" id="UP000789390"/>
    </source>
</evidence>
<gene>
    <name evidence="2" type="ORF">DGAL_LOCUS3918</name>
</gene>
<organism evidence="2 3">
    <name type="scientific">Daphnia galeata</name>
    <dbReference type="NCBI Taxonomy" id="27404"/>
    <lineage>
        <taxon>Eukaryota</taxon>
        <taxon>Metazoa</taxon>
        <taxon>Ecdysozoa</taxon>
        <taxon>Arthropoda</taxon>
        <taxon>Crustacea</taxon>
        <taxon>Branchiopoda</taxon>
        <taxon>Diplostraca</taxon>
        <taxon>Cladocera</taxon>
        <taxon>Anomopoda</taxon>
        <taxon>Daphniidae</taxon>
        <taxon>Daphnia</taxon>
    </lineage>
</organism>
<dbReference type="Gene3D" id="3.30.70.120">
    <property type="match status" value="1"/>
</dbReference>
<dbReference type="Proteomes" id="UP000789390">
    <property type="component" value="Unassembled WGS sequence"/>
</dbReference>